<dbReference type="EMBL" id="VSRR010000766">
    <property type="protein sequence ID" value="MPC19392.1"/>
    <property type="molecule type" value="Genomic_DNA"/>
</dbReference>
<dbReference type="GO" id="GO:0003725">
    <property type="term" value="F:double-stranded RNA binding"/>
    <property type="evidence" value="ECO:0007669"/>
    <property type="project" value="TreeGrafter"/>
</dbReference>
<evidence type="ECO:0000256" key="1">
    <source>
        <dbReference type="ARBA" id="ARBA00022884"/>
    </source>
</evidence>
<evidence type="ECO:0000259" key="3">
    <source>
        <dbReference type="PROSITE" id="PS50137"/>
    </source>
</evidence>
<dbReference type="InterPro" id="IPR051247">
    <property type="entry name" value="RLC_Component"/>
</dbReference>
<dbReference type="AlphaFoldDB" id="A0A5B7DD95"/>
<gene>
    <name evidence="4" type="primary">PRKRA</name>
    <name evidence="4" type="ORF">E2C01_012305</name>
</gene>
<dbReference type="SUPFAM" id="SSF54768">
    <property type="entry name" value="dsRNA-binding domain-like"/>
    <property type="match status" value="1"/>
</dbReference>
<dbReference type="Gene3D" id="3.30.160.20">
    <property type="match status" value="1"/>
</dbReference>
<dbReference type="PANTHER" id="PTHR46205">
    <property type="entry name" value="LOQUACIOUS, ISOFORM B"/>
    <property type="match status" value="1"/>
</dbReference>
<dbReference type="GO" id="GO:0016301">
    <property type="term" value="F:kinase activity"/>
    <property type="evidence" value="ECO:0007669"/>
    <property type="project" value="UniProtKB-KW"/>
</dbReference>
<organism evidence="4 5">
    <name type="scientific">Portunus trituberculatus</name>
    <name type="common">Swimming crab</name>
    <name type="synonym">Neptunus trituberculatus</name>
    <dbReference type="NCBI Taxonomy" id="210409"/>
    <lineage>
        <taxon>Eukaryota</taxon>
        <taxon>Metazoa</taxon>
        <taxon>Ecdysozoa</taxon>
        <taxon>Arthropoda</taxon>
        <taxon>Crustacea</taxon>
        <taxon>Multicrustacea</taxon>
        <taxon>Malacostraca</taxon>
        <taxon>Eumalacostraca</taxon>
        <taxon>Eucarida</taxon>
        <taxon>Decapoda</taxon>
        <taxon>Pleocyemata</taxon>
        <taxon>Brachyura</taxon>
        <taxon>Eubrachyura</taxon>
        <taxon>Portunoidea</taxon>
        <taxon>Portunidae</taxon>
        <taxon>Portuninae</taxon>
        <taxon>Portunus</taxon>
    </lineage>
</organism>
<dbReference type="GO" id="GO:0005737">
    <property type="term" value="C:cytoplasm"/>
    <property type="evidence" value="ECO:0007669"/>
    <property type="project" value="TreeGrafter"/>
</dbReference>
<dbReference type="GO" id="GO:0016442">
    <property type="term" value="C:RISC complex"/>
    <property type="evidence" value="ECO:0007669"/>
    <property type="project" value="TreeGrafter"/>
</dbReference>
<dbReference type="GO" id="GO:0070920">
    <property type="term" value="P:regulation of regulatory ncRNA processing"/>
    <property type="evidence" value="ECO:0007669"/>
    <property type="project" value="TreeGrafter"/>
</dbReference>
<dbReference type="GO" id="GO:0005634">
    <property type="term" value="C:nucleus"/>
    <property type="evidence" value="ECO:0007669"/>
    <property type="project" value="TreeGrafter"/>
</dbReference>
<keyword evidence="4" id="KW-0808">Transferase</keyword>
<evidence type="ECO:0000313" key="5">
    <source>
        <dbReference type="Proteomes" id="UP000324222"/>
    </source>
</evidence>
<dbReference type="OrthoDB" id="10056847at2759"/>
<dbReference type="InterPro" id="IPR014720">
    <property type="entry name" value="dsRBD_dom"/>
</dbReference>
<dbReference type="GO" id="GO:0030422">
    <property type="term" value="P:siRNA processing"/>
    <property type="evidence" value="ECO:0007669"/>
    <property type="project" value="TreeGrafter"/>
</dbReference>
<keyword evidence="1 2" id="KW-0694">RNA-binding</keyword>
<dbReference type="GO" id="GO:0035197">
    <property type="term" value="F:siRNA binding"/>
    <property type="evidence" value="ECO:0007669"/>
    <property type="project" value="TreeGrafter"/>
</dbReference>
<evidence type="ECO:0000313" key="4">
    <source>
        <dbReference type="EMBL" id="MPC19392.1"/>
    </source>
</evidence>
<keyword evidence="5" id="KW-1185">Reference proteome</keyword>
<dbReference type="Proteomes" id="UP000324222">
    <property type="component" value="Unassembled WGS sequence"/>
</dbReference>
<dbReference type="PROSITE" id="PS50137">
    <property type="entry name" value="DS_RBD"/>
    <property type="match status" value="1"/>
</dbReference>
<dbReference type="PANTHER" id="PTHR46205:SF3">
    <property type="entry name" value="LOQUACIOUS, ISOFORM B"/>
    <property type="match status" value="1"/>
</dbReference>
<name>A0A5B7DD95_PORTR</name>
<accession>A0A5B7DD95</accession>
<feature type="domain" description="DRBM" evidence="3">
    <location>
        <begin position="76"/>
        <end position="98"/>
    </location>
</feature>
<keyword evidence="4" id="KW-0418">Kinase</keyword>
<sequence>MKIRNLVRVKVLIAQKLAARYSGLKDTKMSSLTTSDSRKVSHFHKNLKQAPGKKLQELQHQCLVQLSTLPVAVCYGTGASVKEAQSAAAHNALEYLMIMTKK</sequence>
<reference evidence="4 5" key="1">
    <citation type="submission" date="2019-05" db="EMBL/GenBank/DDBJ databases">
        <title>Another draft genome of Portunus trituberculatus and its Hox gene families provides insights of decapod evolution.</title>
        <authorList>
            <person name="Jeong J.-H."/>
            <person name="Song I."/>
            <person name="Kim S."/>
            <person name="Choi T."/>
            <person name="Kim D."/>
            <person name="Ryu S."/>
            <person name="Kim W."/>
        </authorList>
    </citation>
    <scope>NUCLEOTIDE SEQUENCE [LARGE SCALE GENOMIC DNA]</scope>
    <source>
        <tissue evidence="4">Muscle</tissue>
    </source>
</reference>
<comment type="caution">
    <text evidence="4">The sequence shown here is derived from an EMBL/GenBank/DDBJ whole genome shotgun (WGS) entry which is preliminary data.</text>
</comment>
<proteinExistence type="predicted"/>
<evidence type="ECO:0000256" key="2">
    <source>
        <dbReference type="PROSITE-ProRule" id="PRU00266"/>
    </source>
</evidence>
<dbReference type="GO" id="GO:0070578">
    <property type="term" value="C:RISC-loading complex"/>
    <property type="evidence" value="ECO:0007669"/>
    <property type="project" value="TreeGrafter"/>
</dbReference>
<protein>
    <submittedName>
        <fullName evidence="4">Interferon-inducible double-stranded RNA-dependent protein kinase activator A</fullName>
    </submittedName>
</protein>